<evidence type="ECO:0000313" key="1">
    <source>
        <dbReference type="EMBL" id="CAA0841659.1"/>
    </source>
</evidence>
<dbReference type="EMBL" id="CACSLK010034327">
    <property type="protein sequence ID" value="CAA0841659.1"/>
    <property type="molecule type" value="Genomic_DNA"/>
</dbReference>
<name>A0A9N7NYE7_STRHE</name>
<reference evidence="1" key="1">
    <citation type="submission" date="2019-12" db="EMBL/GenBank/DDBJ databases">
        <authorList>
            <person name="Scholes J."/>
        </authorList>
    </citation>
    <scope>NUCLEOTIDE SEQUENCE</scope>
</reference>
<sequence>MAGHYMHYSDPGDLYQTLKYNADALKLIQWVSPSPMPVGTSQTAASYGSSILATSTNRATTTSQIPLTSSATRASISSTCKFSVAATRFIELMVSSGLACNNEVTYITFNSGYDFGHLIKPSRGRLSLEASRGCIGDLIRRQSLSRPLFAPHPNTSRCRLPESTGPKFLTNQLFFLLHGWNPFNPFPGSSPIPTRIGCKKMFTCDTYRGSLDGLVSEHCPCPVLTVGLAVDDTLDHHIDGFLCRRF</sequence>
<evidence type="ECO:0000313" key="2">
    <source>
        <dbReference type="Proteomes" id="UP001153555"/>
    </source>
</evidence>
<dbReference type="InterPro" id="IPR012337">
    <property type="entry name" value="RNaseH-like_sf"/>
</dbReference>
<proteinExistence type="predicted"/>
<dbReference type="InterPro" id="IPR036397">
    <property type="entry name" value="RNaseH_sf"/>
</dbReference>
<dbReference type="SUPFAM" id="SSF53098">
    <property type="entry name" value="Ribonuclease H-like"/>
    <property type="match status" value="1"/>
</dbReference>
<keyword evidence="2" id="KW-1185">Reference proteome</keyword>
<dbReference type="OrthoDB" id="1164111at2759"/>
<accession>A0A9N7NYE7</accession>
<protein>
    <submittedName>
        <fullName evidence="1">Probable CCR4-associated factor 1 homolog 9</fullName>
    </submittedName>
</protein>
<dbReference type="Proteomes" id="UP001153555">
    <property type="component" value="Unassembled WGS sequence"/>
</dbReference>
<dbReference type="AlphaFoldDB" id="A0A9N7NYE7"/>
<comment type="caution">
    <text evidence="1">The sequence shown here is derived from an EMBL/GenBank/DDBJ whole genome shotgun (WGS) entry which is preliminary data.</text>
</comment>
<dbReference type="GO" id="GO:0003676">
    <property type="term" value="F:nucleic acid binding"/>
    <property type="evidence" value="ECO:0007669"/>
    <property type="project" value="InterPro"/>
</dbReference>
<gene>
    <name evidence="1" type="ORF">SHERM_07554</name>
</gene>
<dbReference type="Gene3D" id="3.30.420.10">
    <property type="entry name" value="Ribonuclease H-like superfamily/Ribonuclease H"/>
    <property type="match status" value="1"/>
</dbReference>
<organism evidence="1 2">
    <name type="scientific">Striga hermonthica</name>
    <name type="common">Purple witchweed</name>
    <name type="synonym">Buchnera hermonthica</name>
    <dbReference type="NCBI Taxonomy" id="68872"/>
    <lineage>
        <taxon>Eukaryota</taxon>
        <taxon>Viridiplantae</taxon>
        <taxon>Streptophyta</taxon>
        <taxon>Embryophyta</taxon>
        <taxon>Tracheophyta</taxon>
        <taxon>Spermatophyta</taxon>
        <taxon>Magnoliopsida</taxon>
        <taxon>eudicotyledons</taxon>
        <taxon>Gunneridae</taxon>
        <taxon>Pentapetalae</taxon>
        <taxon>asterids</taxon>
        <taxon>lamiids</taxon>
        <taxon>Lamiales</taxon>
        <taxon>Orobanchaceae</taxon>
        <taxon>Buchnereae</taxon>
        <taxon>Striga</taxon>
    </lineage>
</organism>